<keyword evidence="4" id="KW-0472">Membrane</keyword>
<feature type="chain" id="PRO_5008581438" description="CUB domain-containing protein" evidence="5">
    <location>
        <begin position="21"/>
        <end position="858"/>
    </location>
</feature>
<dbReference type="InterPro" id="IPR023415">
    <property type="entry name" value="LDLR_class-A_CS"/>
</dbReference>
<dbReference type="Pfam" id="PF00057">
    <property type="entry name" value="Ldl_recept_a"/>
    <property type="match status" value="1"/>
</dbReference>
<dbReference type="InterPro" id="IPR042333">
    <property type="entry name" value="LRAD2/Mig-13-like"/>
</dbReference>
<dbReference type="EMBL" id="GEDC01009409">
    <property type="protein sequence ID" value="JAS27889.1"/>
    <property type="molecule type" value="Transcribed_RNA"/>
</dbReference>
<keyword evidence="1 2" id="KW-1015">Disulfide bond</keyword>
<sequence length="858" mass="95656">MDVSNHVAIWLMLYFERVYSLTTGGIREDDICGTHNGRRVYLEQGERGILTAKNVSVSSNLHMSNSLQSHEQCSLEVVTCPSCIIVVHFRNLTLSPHCGGSLVHSPCRCDYLWLSEPPYDDVSGTPYCGHFPSPIRPPVFRSQTRTLVFALLYSQAHKHAFTLEYSSEKNRQYMKGTPGPKSVVGGNFSSGGIFRSPFFPSQYPRDLGSEYIIDCHAESSLNCRIRLIFSDFQLSGVSIMEFYDSNGHRIQVTSGSIFRPPVVITTGPSLLIRFYANGGSGIGYKGSFSFLTGHIEDNAVEPITDCGGYVENLGGAITMMNMVERGGSVKLYDCIWLIRPPNNYYHMKTDIYLKVATFLDMAGSTELTVRQGLTSEGTVLETIRHPVAQLGMTRPRREHLLPLNVGFYVSLRGSFSSASRIAIVYTAFTYMDCFTGSDFLCQNHRCIPAQLHCDGFDHCGDNSDEPDTCTREWEAEPIDRSWYSHTPNYYFPKMDRYPDLKTATLVFIISSLGLILLIAALVILLYRMGARARQQRELQNRLQTISELLDGARIEEVQPDEPPDYEAPPDYEEVIKRKISQKRKKKHRRTRSSPGRVPNTGIVAATNTRLEVALPSNINRIGVLTQNHSVSRSCQATPIPDSPPPPYADSLVTFPSLTPDLLPAESAEINEWVEKTRRVFTEDAVATDVNLILAASTQISIPDTTQPECFQSDNSLISVDCTSASNDETFSSCSVNNEVCALNPLITNDDSNFTRRLYRAQRKRKGFSLDINQLLDSNCECKGACGCAVVTRPIETAHHATWSPASYNLLALDMYFSQLELGSRGQSRPSQLRLWKSKDGNVPSLSVSSSVDNLRDIV</sequence>
<dbReference type="CDD" id="cd00041">
    <property type="entry name" value="CUB"/>
    <property type="match status" value="1"/>
</dbReference>
<dbReference type="SUPFAM" id="SSF49854">
    <property type="entry name" value="Spermadhesin, CUB domain"/>
    <property type="match status" value="2"/>
</dbReference>
<dbReference type="CDD" id="cd00112">
    <property type="entry name" value="LDLa"/>
    <property type="match status" value="1"/>
</dbReference>
<dbReference type="Gene3D" id="4.10.400.10">
    <property type="entry name" value="Low-density Lipoprotein Receptor"/>
    <property type="match status" value="1"/>
</dbReference>
<accession>A0A1B6DQF5</accession>
<evidence type="ECO:0000256" key="1">
    <source>
        <dbReference type="ARBA" id="ARBA00023157"/>
    </source>
</evidence>
<feature type="disulfide bond" evidence="2">
    <location>
        <begin position="441"/>
        <end position="459"/>
    </location>
</feature>
<dbReference type="InterPro" id="IPR035914">
    <property type="entry name" value="Sperma_CUB_dom_sf"/>
</dbReference>
<feature type="region of interest" description="Disordered" evidence="3">
    <location>
        <begin position="579"/>
        <end position="600"/>
    </location>
</feature>
<feature type="signal peptide" evidence="5">
    <location>
        <begin position="1"/>
        <end position="20"/>
    </location>
</feature>
<dbReference type="PROSITE" id="PS01209">
    <property type="entry name" value="LDLRA_1"/>
    <property type="match status" value="1"/>
</dbReference>
<evidence type="ECO:0000256" key="5">
    <source>
        <dbReference type="SAM" id="SignalP"/>
    </source>
</evidence>
<proteinExistence type="predicted"/>
<name>A0A1B6DQF5_9HEMI</name>
<dbReference type="PANTHER" id="PTHR24652">
    <property type="entry name" value="LOW-DENSITY LIPOPROTEIN RECEPTOR CLASS A DOMAIN-CONTAINING PROTEIN 2"/>
    <property type="match status" value="1"/>
</dbReference>
<keyword evidence="4" id="KW-1133">Transmembrane helix</keyword>
<evidence type="ECO:0000256" key="4">
    <source>
        <dbReference type="SAM" id="Phobius"/>
    </source>
</evidence>
<organism evidence="7">
    <name type="scientific">Clastoptera arizonana</name>
    <name type="common">Arizona spittle bug</name>
    <dbReference type="NCBI Taxonomy" id="38151"/>
    <lineage>
        <taxon>Eukaryota</taxon>
        <taxon>Metazoa</taxon>
        <taxon>Ecdysozoa</taxon>
        <taxon>Arthropoda</taxon>
        <taxon>Hexapoda</taxon>
        <taxon>Insecta</taxon>
        <taxon>Pterygota</taxon>
        <taxon>Neoptera</taxon>
        <taxon>Paraneoptera</taxon>
        <taxon>Hemiptera</taxon>
        <taxon>Auchenorrhyncha</taxon>
        <taxon>Cercopoidea</taxon>
        <taxon>Clastopteridae</taxon>
        <taxon>Clastoptera</taxon>
    </lineage>
</organism>
<dbReference type="Gene3D" id="2.60.120.290">
    <property type="entry name" value="Spermadhesin, CUB domain"/>
    <property type="match status" value="1"/>
</dbReference>
<keyword evidence="4" id="KW-0812">Transmembrane</keyword>
<gene>
    <name evidence="7" type="ORF">g.20541</name>
</gene>
<feature type="domain" description="CUB" evidence="6">
    <location>
        <begin position="184"/>
        <end position="291"/>
    </location>
</feature>
<keyword evidence="5" id="KW-0732">Signal</keyword>
<comment type="caution">
    <text evidence="2">Lacks conserved residue(s) required for the propagation of feature annotation.</text>
</comment>
<reference evidence="7" key="1">
    <citation type="submission" date="2015-12" db="EMBL/GenBank/DDBJ databases">
        <title>De novo transcriptome assembly of four potential Pierce s Disease insect vectors from Arizona vineyards.</title>
        <authorList>
            <person name="Tassone E.E."/>
        </authorList>
    </citation>
    <scope>NUCLEOTIDE SEQUENCE</scope>
</reference>
<dbReference type="InterPro" id="IPR000859">
    <property type="entry name" value="CUB_dom"/>
</dbReference>
<evidence type="ECO:0000259" key="6">
    <source>
        <dbReference type="SMART" id="SM00042"/>
    </source>
</evidence>
<evidence type="ECO:0000313" key="7">
    <source>
        <dbReference type="EMBL" id="JAS27889.1"/>
    </source>
</evidence>
<dbReference type="InterPro" id="IPR036055">
    <property type="entry name" value="LDL_receptor-like_sf"/>
</dbReference>
<feature type="transmembrane region" description="Helical" evidence="4">
    <location>
        <begin position="503"/>
        <end position="526"/>
    </location>
</feature>
<dbReference type="SMART" id="SM00042">
    <property type="entry name" value="CUB"/>
    <property type="match status" value="1"/>
</dbReference>
<dbReference type="AlphaFoldDB" id="A0A1B6DQF5"/>
<dbReference type="SUPFAM" id="SSF57424">
    <property type="entry name" value="LDL receptor-like module"/>
    <property type="match status" value="1"/>
</dbReference>
<evidence type="ECO:0000256" key="2">
    <source>
        <dbReference type="PROSITE-ProRule" id="PRU00124"/>
    </source>
</evidence>
<dbReference type="InterPro" id="IPR002172">
    <property type="entry name" value="LDrepeatLR_classA_rpt"/>
</dbReference>
<feature type="compositionally biased region" description="Basic residues" evidence="3">
    <location>
        <begin position="579"/>
        <end position="591"/>
    </location>
</feature>
<dbReference type="PROSITE" id="PS50068">
    <property type="entry name" value="LDLRA_2"/>
    <property type="match status" value="1"/>
</dbReference>
<evidence type="ECO:0000256" key="3">
    <source>
        <dbReference type="SAM" id="MobiDB-lite"/>
    </source>
</evidence>
<protein>
    <recommendedName>
        <fullName evidence="6">CUB domain-containing protein</fullName>
    </recommendedName>
</protein>
<dbReference type="SMART" id="SM00192">
    <property type="entry name" value="LDLa"/>
    <property type="match status" value="1"/>
</dbReference>